<dbReference type="Pfam" id="PF13564">
    <property type="entry name" value="DoxX_2"/>
    <property type="match status" value="1"/>
</dbReference>
<comment type="subcellular location">
    <subcellularLocation>
        <location evidence="1">Membrane</location>
        <topology evidence="1">Multi-pass membrane protein</topology>
    </subcellularLocation>
</comment>
<proteinExistence type="predicted"/>
<feature type="transmembrane region" description="Helical" evidence="5">
    <location>
        <begin position="6"/>
        <end position="25"/>
    </location>
</feature>
<sequence>MKTFDLLLYFTIVSFLFFGITCLFSKHMRLEFTRFKLSSLQRVITGVFQILGAIGLIYGTFNYYMGMAAAAGLSVLMFLGFTVRLRIKDGIYKSSPALVYMILCLILLYRFYRMV</sequence>
<evidence type="ECO:0000313" key="7">
    <source>
        <dbReference type="Proteomes" id="UP000196102"/>
    </source>
</evidence>
<dbReference type="GO" id="GO:0016020">
    <property type="term" value="C:membrane"/>
    <property type="evidence" value="ECO:0007669"/>
    <property type="project" value="UniProtKB-SubCell"/>
</dbReference>
<evidence type="ECO:0008006" key="8">
    <source>
        <dbReference type="Google" id="ProtNLM"/>
    </source>
</evidence>
<keyword evidence="2 5" id="KW-0812">Transmembrane</keyword>
<gene>
    <name evidence="6" type="ORF">A9Q93_12430</name>
</gene>
<accession>A0A1Z8AKH2</accession>
<evidence type="ECO:0000313" key="6">
    <source>
        <dbReference type="EMBL" id="OUS10842.1"/>
    </source>
</evidence>
<feature type="transmembrane region" description="Helical" evidence="5">
    <location>
        <begin position="95"/>
        <end position="112"/>
    </location>
</feature>
<keyword evidence="4 5" id="KW-0472">Membrane</keyword>
<dbReference type="EMBL" id="MAAX01000188">
    <property type="protein sequence ID" value="OUS10842.1"/>
    <property type="molecule type" value="Genomic_DNA"/>
</dbReference>
<name>A0A1Z8AKH2_9FLAO</name>
<feature type="transmembrane region" description="Helical" evidence="5">
    <location>
        <begin position="37"/>
        <end position="58"/>
    </location>
</feature>
<evidence type="ECO:0000256" key="3">
    <source>
        <dbReference type="ARBA" id="ARBA00022989"/>
    </source>
</evidence>
<dbReference type="Proteomes" id="UP000196102">
    <property type="component" value="Unassembled WGS sequence"/>
</dbReference>
<protein>
    <recommendedName>
        <fullName evidence="8">DoxX family protein</fullName>
    </recommendedName>
</protein>
<evidence type="ECO:0000256" key="5">
    <source>
        <dbReference type="SAM" id="Phobius"/>
    </source>
</evidence>
<dbReference type="InterPro" id="IPR032808">
    <property type="entry name" value="DoxX"/>
</dbReference>
<evidence type="ECO:0000256" key="4">
    <source>
        <dbReference type="ARBA" id="ARBA00023136"/>
    </source>
</evidence>
<dbReference type="RefSeq" id="WP_303687771.1">
    <property type="nucleotide sequence ID" value="NZ_CAJXYO010000050.1"/>
</dbReference>
<evidence type="ECO:0000256" key="1">
    <source>
        <dbReference type="ARBA" id="ARBA00004141"/>
    </source>
</evidence>
<comment type="caution">
    <text evidence="6">The sequence shown here is derived from an EMBL/GenBank/DDBJ whole genome shotgun (WGS) entry which is preliminary data.</text>
</comment>
<organism evidence="6 7">
    <name type="scientific">Nonlabens dokdonensis</name>
    <dbReference type="NCBI Taxonomy" id="328515"/>
    <lineage>
        <taxon>Bacteria</taxon>
        <taxon>Pseudomonadati</taxon>
        <taxon>Bacteroidota</taxon>
        <taxon>Flavobacteriia</taxon>
        <taxon>Flavobacteriales</taxon>
        <taxon>Flavobacteriaceae</taxon>
        <taxon>Nonlabens</taxon>
    </lineage>
</organism>
<feature type="transmembrane region" description="Helical" evidence="5">
    <location>
        <begin position="64"/>
        <end position="83"/>
    </location>
</feature>
<dbReference type="AlphaFoldDB" id="A0A1Z8AKH2"/>
<evidence type="ECO:0000256" key="2">
    <source>
        <dbReference type="ARBA" id="ARBA00022692"/>
    </source>
</evidence>
<reference evidence="7" key="1">
    <citation type="journal article" date="2017" name="Proc. Natl. Acad. Sci. U.S.A.">
        <title>Simulation of Deepwater Horizon oil plume reveals substrate specialization within a complex community of hydrocarbon-degraders.</title>
        <authorList>
            <person name="Hu P."/>
            <person name="Dubinsky E.A."/>
            <person name="Probst A.J."/>
            <person name="Wang J."/>
            <person name="Sieber C.M.K."/>
            <person name="Tom L.M."/>
            <person name="Gardinali P."/>
            <person name="Banfield J.F."/>
            <person name="Atlas R.M."/>
            <person name="Andersen G.L."/>
        </authorList>
    </citation>
    <scope>NUCLEOTIDE SEQUENCE [LARGE SCALE GENOMIC DNA]</scope>
</reference>
<keyword evidence="3 5" id="KW-1133">Transmembrane helix</keyword>